<evidence type="ECO:0000313" key="2">
    <source>
        <dbReference type="EMBL" id="KYN29159.1"/>
    </source>
</evidence>
<dbReference type="STRING" id="471704.A0A151JPY8"/>
<proteinExistence type="predicted"/>
<accession>A0A151JPY8</accession>
<feature type="compositionally biased region" description="Acidic residues" evidence="1">
    <location>
        <begin position="130"/>
        <end position="146"/>
    </location>
</feature>
<dbReference type="EMBL" id="KQ978697">
    <property type="protein sequence ID" value="KYN29159.1"/>
    <property type="molecule type" value="Genomic_DNA"/>
</dbReference>
<organism evidence="2 3">
    <name type="scientific">Trachymyrmex cornetzi</name>
    <dbReference type="NCBI Taxonomy" id="471704"/>
    <lineage>
        <taxon>Eukaryota</taxon>
        <taxon>Metazoa</taxon>
        <taxon>Ecdysozoa</taxon>
        <taxon>Arthropoda</taxon>
        <taxon>Hexapoda</taxon>
        <taxon>Insecta</taxon>
        <taxon>Pterygota</taxon>
        <taxon>Neoptera</taxon>
        <taxon>Endopterygota</taxon>
        <taxon>Hymenoptera</taxon>
        <taxon>Apocrita</taxon>
        <taxon>Aculeata</taxon>
        <taxon>Formicoidea</taxon>
        <taxon>Formicidae</taxon>
        <taxon>Myrmicinae</taxon>
        <taxon>Trachymyrmex</taxon>
    </lineage>
</organism>
<evidence type="ECO:0000313" key="3">
    <source>
        <dbReference type="Proteomes" id="UP000078492"/>
    </source>
</evidence>
<protein>
    <submittedName>
        <fullName evidence="2">Protein DEK</fullName>
    </submittedName>
</protein>
<feature type="region of interest" description="Disordered" evidence="1">
    <location>
        <begin position="110"/>
        <end position="152"/>
    </location>
</feature>
<reference evidence="2 3" key="1">
    <citation type="submission" date="2015-09" db="EMBL/GenBank/DDBJ databases">
        <title>Trachymyrmex cornetzi WGS genome.</title>
        <authorList>
            <person name="Nygaard S."/>
            <person name="Hu H."/>
            <person name="Boomsma J."/>
            <person name="Zhang G."/>
        </authorList>
    </citation>
    <scope>NUCLEOTIDE SEQUENCE [LARGE SCALE GENOMIC DNA]</scope>
    <source>
        <strain evidence="2">Tcor2-1</strain>
        <tissue evidence="2">Whole body</tissue>
    </source>
</reference>
<name>A0A151JPY8_9HYME</name>
<sequence length="324" mass="37515">MEKLEQIKVIANNLKTGPTKAVKALHKLVFEREGDRGNRKRLREFGGFAFASGSVEYKNKLTYVDTYLGWGDLVAICNILAVDYAGTKKELGQRICDYLMDFDSLDDANDERRDAEEDAIGDDNDVREVNDDEDEDEASNEDEDDRQPDRIMSSTRNKFTMTFKDVEDSIRSFSGDEKYPVTHWISDFEEAAELYCWTDIQKLIEFAEKSLRGLARLHIKGERGLTSWKKLKRALQDEFSDRMNSAELHRQMDKRKMKVLTALRFYASGSYQNCVGSNVHMRISQTSVSRCIHNVTNILNLPEVFNTWVYFPNNIQELQEIRNK</sequence>
<dbReference type="AlphaFoldDB" id="A0A151JPY8"/>
<keyword evidence="3" id="KW-1185">Reference proteome</keyword>
<dbReference type="Proteomes" id="UP000078492">
    <property type="component" value="Unassembled WGS sequence"/>
</dbReference>
<gene>
    <name evidence="2" type="ORF">ALC57_01406</name>
</gene>
<evidence type="ECO:0000256" key="1">
    <source>
        <dbReference type="SAM" id="MobiDB-lite"/>
    </source>
</evidence>